<evidence type="ECO:0000256" key="5">
    <source>
        <dbReference type="ARBA" id="ARBA00022692"/>
    </source>
</evidence>
<keyword evidence="8" id="KW-0862">Zinc</keyword>
<evidence type="ECO:0000313" key="15">
    <source>
        <dbReference type="EMBL" id="NGM12002.1"/>
    </source>
</evidence>
<feature type="domain" description="Peptidase M48" evidence="14">
    <location>
        <begin position="215"/>
        <end position="395"/>
    </location>
</feature>
<dbReference type="GO" id="GO:0046872">
    <property type="term" value="F:metal ion binding"/>
    <property type="evidence" value="ECO:0007669"/>
    <property type="project" value="UniProtKB-KW"/>
</dbReference>
<dbReference type="GO" id="GO:0004222">
    <property type="term" value="F:metalloendopeptidase activity"/>
    <property type="evidence" value="ECO:0007669"/>
    <property type="project" value="InterPro"/>
</dbReference>
<evidence type="ECO:0000256" key="2">
    <source>
        <dbReference type="ARBA" id="ARBA00004651"/>
    </source>
</evidence>
<feature type="transmembrane region" description="Helical" evidence="13">
    <location>
        <begin position="135"/>
        <end position="155"/>
    </location>
</feature>
<evidence type="ECO:0000256" key="11">
    <source>
        <dbReference type="ARBA" id="ARBA00023136"/>
    </source>
</evidence>
<comment type="subcellular location">
    <subcellularLocation>
        <location evidence="2">Cell membrane</location>
        <topology evidence="2">Multi-pass membrane protein</topology>
    </subcellularLocation>
</comment>
<keyword evidence="5 13" id="KW-0812">Transmembrane</keyword>
<dbReference type="Pfam" id="PF01435">
    <property type="entry name" value="Peptidase_M48"/>
    <property type="match status" value="1"/>
</dbReference>
<gene>
    <name evidence="15" type="ORF">ENC19_04585</name>
</gene>
<dbReference type="InterPro" id="IPR050083">
    <property type="entry name" value="HtpX_protease"/>
</dbReference>
<feature type="region of interest" description="Disordered" evidence="12">
    <location>
        <begin position="1"/>
        <end position="46"/>
    </location>
</feature>
<dbReference type="AlphaFoldDB" id="A0A6M1KX20"/>
<keyword evidence="3" id="KW-1003">Cell membrane</keyword>
<proteinExistence type="predicted"/>
<keyword evidence="7" id="KW-0378">Hydrolase</keyword>
<dbReference type="GO" id="GO:0005886">
    <property type="term" value="C:plasma membrane"/>
    <property type="evidence" value="ECO:0007669"/>
    <property type="project" value="UniProtKB-SubCell"/>
</dbReference>
<name>A0A6M1KX20_9ACTN</name>
<evidence type="ECO:0000256" key="7">
    <source>
        <dbReference type="ARBA" id="ARBA00022801"/>
    </source>
</evidence>
<dbReference type="PANTHER" id="PTHR43221:SF1">
    <property type="entry name" value="PROTEASE HTPX"/>
    <property type="match status" value="1"/>
</dbReference>
<keyword evidence="4 15" id="KW-0645">Protease</keyword>
<dbReference type="Gene3D" id="3.30.2010.10">
    <property type="entry name" value="Metalloproteases ('zincins'), catalytic domain"/>
    <property type="match status" value="1"/>
</dbReference>
<comment type="cofactor">
    <cofactor evidence="1">
        <name>Zn(2+)</name>
        <dbReference type="ChEBI" id="CHEBI:29105"/>
    </cofactor>
</comment>
<evidence type="ECO:0000256" key="13">
    <source>
        <dbReference type="SAM" id="Phobius"/>
    </source>
</evidence>
<comment type="caution">
    <text evidence="15">The sequence shown here is derived from an EMBL/GenBank/DDBJ whole genome shotgun (WGS) entry which is preliminary data.</text>
</comment>
<feature type="transmembrane region" description="Helical" evidence="13">
    <location>
        <begin position="283"/>
        <end position="303"/>
    </location>
</feature>
<evidence type="ECO:0000256" key="9">
    <source>
        <dbReference type="ARBA" id="ARBA00022989"/>
    </source>
</evidence>
<evidence type="ECO:0000256" key="6">
    <source>
        <dbReference type="ARBA" id="ARBA00022723"/>
    </source>
</evidence>
<keyword evidence="10 15" id="KW-0482">Metalloprotease</keyword>
<keyword evidence="9 13" id="KW-1133">Transmembrane helix</keyword>
<dbReference type="RefSeq" id="WP_164445827.1">
    <property type="nucleotide sequence ID" value="NZ_SAIY01000001.1"/>
</dbReference>
<feature type="transmembrane region" description="Helical" evidence="13">
    <location>
        <begin position="76"/>
        <end position="100"/>
    </location>
</feature>
<accession>A0A6M1KX20</accession>
<dbReference type="EMBL" id="SAIY01000001">
    <property type="protein sequence ID" value="NGM12002.1"/>
    <property type="molecule type" value="Genomic_DNA"/>
</dbReference>
<evidence type="ECO:0000256" key="8">
    <source>
        <dbReference type="ARBA" id="ARBA00022833"/>
    </source>
</evidence>
<evidence type="ECO:0000256" key="4">
    <source>
        <dbReference type="ARBA" id="ARBA00022670"/>
    </source>
</evidence>
<feature type="transmembrane region" description="Helical" evidence="13">
    <location>
        <begin position="167"/>
        <end position="187"/>
    </location>
</feature>
<evidence type="ECO:0000259" key="14">
    <source>
        <dbReference type="Pfam" id="PF01435"/>
    </source>
</evidence>
<dbReference type="PANTHER" id="PTHR43221">
    <property type="entry name" value="PROTEASE HTPX"/>
    <property type="match status" value="1"/>
</dbReference>
<reference evidence="15 16" key="1">
    <citation type="submission" date="2020-02" db="EMBL/GenBank/DDBJ databases">
        <title>Draft Genome Sequence of Verrucosispora sp. Strain CWR15, Isolated from Gulf of Mexico Sponge.</title>
        <authorList>
            <person name="Kennedy S.J."/>
            <person name="Cella E."/>
            <person name="Azarian T."/>
            <person name="Baker B.J."/>
            <person name="Shaw L.N."/>
        </authorList>
    </citation>
    <scope>NUCLEOTIDE SEQUENCE [LARGE SCALE GENOMIC DNA]</scope>
    <source>
        <strain evidence="15 16">CWR15</strain>
    </source>
</reference>
<keyword evidence="6" id="KW-0479">Metal-binding</keyword>
<feature type="compositionally biased region" description="Polar residues" evidence="12">
    <location>
        <begin position="1"/>
        <end position="16"/>
    </location>
</feature>
<evidence type="ECO:0000256" key="10">
    <source>
        <dbReference type="ARBA" id="ARBA00023049"/>
    </source>
</evidence>
<dbReference type="InterPro" id="IPR001915">
    <property type="entry name" value="Peptidase_M48"/>
</dbReference>
<evidence type="ECO:0000256" key="1">
    <source>
        <dbReference type="ARBA" id="ARBA00001947"/>
    </source>
</evidence>
<evidence type="ECO:0000256" key="12">
    <source>
        <dbReference type="SAM" id="MobiDB-lite"/>
    </source>
</evidence>
<feature type="transmembrane region" description="Helical" evidence="13">
    <location>
        <begin position="431"/>
        <end position="455"/>
    </location>
</feature>
<protein>
    <submittedName>
        <fullName evidence="15">M48 family metalloprotease</fullName>
    </submittedName>
</protein>
<keyword evidence="16" id="KW-1185">Reference proteome</keyword>
<organism evidence="15 16">
    <name type="scientific">Verrucosispora sioxanthis</name>
    <dbReference type="NCBI Taxonomy" id="2499994"/>
    <lineage>
        <taxon>Bacteria</taxon>
        <taxon>Bacillati</taxon>
        <taxon>Actinomycetota</taxon>
        <taxon>Actinomycetes</taxon>
        <taxon>Micromonosporales</taxon>
        <taxon>Micromonosporaceae</taxon>
        <taxon>Micromonospora</taxon>
    </lineage>
</organism>
<sequence>MQQNAVQPSSDEQNQIVDDPTPPSARPSVPEVDIARPDSNPGRLANRPPGYPNALVWLRVGILRDWRGVLGSFVAAWFYVPVALFTAVVLAAVAGLVLAFTGGSVFVDQVPDEIRDAPIIGGLVSSFLEQSGGAIGAFVGAGLAFLVGLLLVPVLRFSGADGAVSVLTQLVGIAAAAIVVGVLFTLYRVLLEDRLLRVSGARDLSRREKELVIPILYECAERLGLPAVPRLLVEDDLVSTNARTYARHIVVTTGLLADPRDEIAALLSHELVHWRTGDEITSAFVRGVGLPLVLVHAVPTWLMRRFPHPATNLFVFLFFWPVLLTMKYLVQPLHRADVRAAEYRADLGAVVTGHTEGLRAVLERRRSFESGRSGWDEAVCAEHPPNELRLERLESVRAGDDTPAPQTPPRRVVDTEELFGGDDPVDLRRPAVIGGVALLSFCLLSSLLGVVQWGFFRPETSVEGYFSALADRDVDDLAGWLSPEVGAAVRGDDLLADSIRSADYQPPTDIDIRTIERDGDDATATVSFVVGGSRTEAQVMLRRDEESTLGVFKGWHVVGGVSALSVVAGQQGLMINGVRVPESPQEQTVLSVPGLHVVTAAANPLSEVAPQHITVLPGAEFDTPIQAVPELRATARGGIDGQVKTYLDECARQTVAAPEGCPFRLSGYQSAKDLKWTIDRYPTTQIDMVGPAVAQVSTPYDGQGEVRVTGTYESFYGKEPFIESYVLDVTGVVTVTGDELSFQPDVDE</sequence>
<evidence type="ECO:0000313" key="16">
    <source>
        <dbReference type="Proteomes" id="UP000478148"/>
    </source>
</evidence>
<keyword evidence="11 13" id="KW-0472">Membrane</keyword>
<dbReference type="Proteomes" id="UP000478148">
    <property type="component" value="Unassembled WGS sequence"/>
</dbReference>
<evidence type="ECO:0000256" key="3">
    <source>
        <dbReference type="ARBA" id="ARBA00022475"/>
    </source>
</evidence>
<dbReference type="GO" id="GO:0006508">
    <property type="term" value="P:proteolysis"/>
    <property type="evidence" value="ECO:0007669"/>
    <property type="project" value="UniProtKB-KW"/>
</dbReference>
<feature type="transmembrane region" description="Helical" evidence="13">
    <location>
        <begin position="309"/>
        <end position="330"/>
    </location>
</feature>